<dbReference type="Proteomes" id="UP001447188">
    <property type="component" value="Unassembled WGS sequence"/>
</dbReference>
<dbReference type="InterPro" id="IPR002110">
    <property type="entry name" value="Ankyrin_rpt"/>
</dbReference>
<evidence type="ECO:0000313" key="4">
    <source>
        <dbReference type="EMBL" id="KAL0632728.1"/>
    </source>
</evidence>
<organism evidence="4 5">
    <name type="scientific">Discina gigas</name>
    <dbReference type="NCBI Taxonomy" id="1032678"/>
    <lineage>
        <taxon>Eukaryota</taxon>
        <taxon>Fungi</taxon>
        <taxon>Dikarya</taxon>
        <taxon>Ascomycota</taxon>
        <taxon>Pezizomycotina</taxon>
        <taxon>Pezizomycetes</taxon>
        <taxon>Pezizales</taxon>
        <taxon>Discinaceae</taxon>
        <taxon>Discina</taxon>
    </lineage>
</organism>
<accession>A0ABR3G9U7</accession>
<keyword evidence="5" id="KW-1185">Reference proteome</keyword>
<evidence type="ECO:0000256" key="1">
    <source>
        <dbReference type="ARBA" id="ARBA00022737"/>
    </source>
</evidence>
<keyword evidence="1" id="KW-0677">Repeat</keyword>
<dbReference type="PANTHER" id="PTHR24171">
    <property type="entry name" value="ANKYRIN REPEAT DOMAIN-CONTAINING PROTEIN 39-RELATED"/>
    <property type="match status" value="1"/>
</dbReference>
<dbReference type="EC" id="2.3.1.225" evidence="4"/>
<keyword evidence="4" id="KW-0808">Transferase</keyword>
<reference evidence="4 5" key="1">
    <citation type="submission" date="2024-02" db="EMBL/GenBank/DDBJ databases">
        <title>Discinaceae phylogenomics.</title>
        <authorList>
            <person name="Dirks A.C."/>
            <person name="James T.Y."/>
        </authorList>
    </citation>
    <scope>NUCLEOTIDE SEQUENCE [LARGE SCALE GENOMIC DNA]</scope>
    <source>
        <strain evidence="4 5">ACD0624</strain>
    </source>
</reference>
<sequence>MPHTYTPPTLTSLPAELLLQIAAELGPSLHHLASLIRTSRGFADLLSPALLKYGVTALDRLTTRPLLHWAAARDRSVLLAGLLRHGADVSINVPDRSSATPLHSAVICGSTGAVAVLLLHGADPHVRNSDGWAALHLAAITGHCRIVGLLLDHGADIAARSSSLLHKLPFHYAVLLGHVAVTEIFLARGADVNGADSIGMTVAQKAAVAGHSGVVGVLFGTQEAAMEITQSAEVVQLVPLVGMETSIAMGHFWDLVETEAHAAKFRGQ</sequence>
<keyword evidence="4" id="KW-0012">Acyltransferase</keyword>
<protein>
    <submittedName>
        <fullName evidence="4">Palmitoyltransferase zdhhc13</fullName>
        <ecNumber evidence="4">2.3.1.225</ecNumber>
    </submittedName>
</protein>
<dbReference type="Pfam" id="PF12796">
    <property type="entry name" value="Ank_2"/>
    <property type="match status" value="1"/>
</dbReference>
<dbReference type="Pfam" id="PF00023">
    <property type="entry name" value="Ank"/>
    <property type="match status" value="1"/>
</dbReference>
<keyword evidence="2 3" id="KW-0040">ANK repeat</keyword>
<feature type="repeat" description="ANK" evidence="3">
    <location>
        <begin position="165"/>
        <end position="197"/>
    </location>
</feature>
<dbReference type="SUPFAM" id="SSF48403">
    <property type="entry name" value="Ankyrin repeat"/>
    <property type="match status" value="1"/>
</dbReference>
<feature type="repeat" description="ANK" evidence="3">
    <location>
        <begin position="97"/>
        <end position="129"/>
    </location>
</feature>
<dbReference type="GO" id="GO:0019706">
    <property type="term" value="F:protein-cysteine S-palmitoyltransferase activity"/>
    <property type="evidence" value="ECO:0007669"/>
    <property type="project" value="UniProtKB-EC"/>
</dbReference>
<dbReference type="PROSITE" id="PS50088">
    <property type="entry name" value="ANK_REPEAT"/>
    <property type="match status" value="3"/>
</dbReference>
<dbReference type="EMBL" id="JBBBZM010000154">
    <property type="protein sequence ID" value="KAL0632728.1"/>
    <property type="molecule type" value="Genomic_DNA"/>
</dbReference>
<dbReference type="SMART" id="SM00248">
    <property type="entry name" value="ANK"/>
    <property type="match status" value="4"/>
</dbReference>
<comment type="caution">
    <text evidence="4">The sequence shown here is derived from an EMBL/GenBank/DDBJ whole genome shotgun (WGS) entry which is preliminary data.</text>
</comment>
<dbReference type="PROSITE" id="PS50297">
    <property type="entry name" value="ANK_REP_REGION"/>
    <property type="match status" value="3"/>
</dbReference>
<feature type="repeat" description="ANK" evidence="3">
    <location>
        <begin position="130"/>
        <end position="162"/>
    </location>
</feature>
<gene>
    <name evidence="4" type="primary">ZDHHC13</name>
    <name evidence="4" type="ORF">Q9L58_008396</name>
</gene>
<dbReference type="InterPro" id="IPR036770">
    <property type="entry name" value="Ankyrin_rpt-contain_sf"/>
</dbReference>
<evidence type="ECO:0000256" key="2">
    <source>
        <dbReference type="ARBA" id="ARBA00023043"/>
    </source>
</evidence>
<dbReference type="PANTHER" id="PTHR24171:SF9">
    <property type="entry name" value="ANKYRIN REPEAT DOMAIN-CONTAINING PROTEIN 39"/>
    <property type="match status" value="1"/>
</dbReference>
<dbReference type="Gene3D" id="1.25.40.20">
    <property type="entry name" value="Ankyrin repeat-containing domain"/>
    <property type="match status" value="2"/>
</dbReference>
<dbReference type="PRINTS" id="PR01415">
    <property type="entry name" value="ANKYRIN"/>
</dbReference>
<evidence type="ECO:0000313" key="5">
    <source>
        <dbReference type="Proteomes" id="UP001447188"/>
    </source>
</evidence>
<name>A0ABR3G9U7_9PEZI</name>
<proteinExistence type="predicted"/>
<evidence type="ECO:0000256" key="3">
    <source>
        <dbReference type="PROSITE-ProRule" id="PRU00023"/>
    </source>
</evidence>